<evidence type="ECO:0000313" key="2">
    <source>
        <dbReference type="Proteomes" id="UP000317093"/>
    </source>
</evidence>
<gene>
    <name evidence="1" type="ORF">Pan216_05210</name>
</gene>
<sequence length="234" mass="26401">MAELIPKQFLFRFTLACPKVARMPTKGNHIVDLPDQARLPHLGEMDGLPHFADLWMGWNEQGLGLAWRVWGKTEPIHGESDRPKSCDGLSLWLDTRDTRTIHRASRYCQRLTIAVHDGGSDGLPSISQQKIHRANEEAPQADLSSVRLARHPLDEEGEFITTSKGKPAPIRNYQMEAFLPAAVLSGFDPDVNRRLGFFVRIRDHELGDQISGTGPEFPYWEDPSLWLTLELVDG</sequence>
<name>A0A518AY88_9BACT</name>
<evidence type="ECO:0008006" key="3">
    <source>
        <dbReference type="Google" id="ProtNLM"/>
    </source>
</evidence>
<accession>A0A518AY88</accession>
<dbReference type="AlphaFoldDB" id="A0A518AY88"/>
<protein>
    <recommendedName>
        <fullName evidence="3">Carbohydrate-binding domain-containing protein</fullName>
    </recommendedName>
</protein>
<dbReference type="Proteomes" id="UP000317093">
    <property type="component" value="Chromosome"/>
</dbReference>
<reference evidence="1 2" key="1">
    <citation type="submission" date="2019-02" db="EMBL/GenBank/DDBJ databases">
        <title>Deep-cultivation of Planctomycetes and their phenomic and genomic characterization uncovers novel biology.</title>
        <authorList>
            <person name="Wiegand S."/>
            <person name="Jogler M."/>
            <person name="Boedeker C."/>
            <person name="Pinto D."/>
            <person name="Vollmers J."/>
            <person name="Rivas-Marin E."/>
            <person name="Kohn T."/>
            <person name="Peeters S.H."/>
            <person name="Heuer A."/>
            <person name="Rast P."/>
            <person name="Oberbeckmann S."/>
            <person name="Bunk B."/>
            <person name="Jeske O."/>
            <person name="Meyerdierks A."/>
            <person name="Storesund J.E."/>
            <person name="Kallscheuer N."/>
            <person name="Luecker S."/>
            <person name="Lage O.M."/>
            <person name="Pohl T."/>
            <person name="Merkel B.J."/>
            <person name="Hornburger P."/>
            <person name="Mueller R.-W."/>
            <person name="Bruemmer F."/>
            <person name="Labrenz M."/>
            <person name="Spormann A.M."/>
            <person name="Op den Camp H."/>
            <person name="Overmann J."/>
            <person name="Amann R."/>
            <person name="Jetten M.S.M."/>
            <person name="Mascher T."/>
            <person name="Medema M.H."/>
            <person name="Devos D.P."/>
            <person name="Kaster A.-K."/>
            <person name="Ovreas L."/>
            <person name="Rohde M."/>
            <person name="Galperin M.Y."/>
            <person name="Jogler C."/>
        </authorList>
    </citation>
    <scope>NUCLEOTIDE SEQUENCE [LARGE SCALE GENOMIC DNA]</scope>
    <source>
        <strain evidence="1 2">Pan216</strain>
    </source>
</reference>
<organism evidence="1 2">
    <name type="scientific">Kolteria novifilia</name>
    <dbReference type="NCBI Taxonomy" id="2527975"/>
    <lineage>
        <taxon>Bacteria</taxon>
        <taxon>Pseudomonadati</taxon>
        <taxon>Planctomycetota</taxon>
        <taxon>Planctomycetia</taxon>
        <taxon>Kolteriales</taxon>
        <taxon>Kolteriaceae</taxon>
        <taxon>Kolteria</taxon>
    </lineage>
</organism>
<dbReference type="RefSeq" id="WP_145254360.1">
    <property type="nucleotide sequence ID" value="NZ_CP036279.1"/>
</dbReference>
<keyword evidence="2" id="KW-1185">Reference proteome</keyword>
<dbReference type="EMBL" id="CP036279">
    <property type="protein sequence ID" value="QDU59689.1"/>
    <property type="molecule type" value="Genomic_DNA"/>
</dbReference>
<proteinExistence type="predicted"/>
<dbReference type="OrthoDB" id="261771at2"/>
<dbReference type="KEGG" id="knv:Pan216_05210"/>
<dbReference type="Gene3D" id="2.60.40.1190">
    <property type="match status" value="1"/>
</dbReference>
<evidence type="ECO:0000313" key="1">
    <source>
        <dbReference type="EMBL" id="QDU59689.1"/>
    </source>
</evidence>